<accession>A0AAV5QF01</accession>
<dbReference type="SMART" id="SM00717">
    <property type="entry name" value="SANT"/>
    <property type="match status" value="2"/>
</dbReference>
<dbReference type="GeneID" id="90071223"/>
<feature type="compositionally biased region" description="Basic and acidic residues" evidence="1">
    <location>
        <begin position="321"/>
        <end position="332"/>
    </location>
</feature>
<dbReference type="EMBL" id="BTFZ01000001">
    <property type="protein sequence ID" value="GMM33244.1"/>
    <property type="molecule type" value="Genomic_DNA"/>
</dbReference>
<feature type="region of interest" description="Disordered" evidence="1">
    <location>
        <begin position="321"/>
        <end position="358"/>
    </location>
</feature>
<feature type="region of interest" description="Disordered" evidence="1">
    <location>
        <begin position="183"/>
        <end position="220"/>
    </location>
</feature>
<dbReference type="CDD" id="cd00167">
    <property type="entry name" value="SANT"/>
    <property type="match status" value="1"/>
</dbReference>
<organism evidence="3 4">
    <name type="scientific">Saccharomycopsis crataegensis</name>
    <dbReference type="NCBI Taxonomy" id="43959"/>
    <lineage>
        <taxon>Eukaryota</taxon>
        <taxon>Fungi</taxon>
        <taxon>Dikarya</taxon>
        <taxon>Ascomycota</taxon>
        <taxon>Saccharomycotina</taxon>
        <taxon>Saccharomycetes</taxon>
        <taxon>Saccharomycopsidaceae</taxon>
        <taxon>Saccharomycopsis</taxon>
    </lineage>
</organism>
<dbReference type="InterPro" id="IPR001005">
    <property type="entry name" value="SANT/Myb"/>
</dbReference>
<comment type="caution">
    <text evidence="3">The sequence shown here is derived from an EMBL/GenBank/DDBJ whole genome shotgun (WGS) entry which is preliminary data.</text>
</comment>
<feature type="compositionally biased region" description="Low complexity" evidence="1">
    <location>
        <begin position="9"/>
        <end position="18"/>
    </location>
</feature>
<name>A0AAV5QF01_9ASCO</name>
<dbReference type="InterPro" id="IPR009057">
    <property type="entry name" value="Homeodomain-like_sf"/>
</dbReference>
<dbReference type="Proteomes" id="UP001360560">
    <property type="component" value="Unassembled WGS sequence"/>
</dbReference>
<reference evidence="3 4" key="1">
    <citation type="journal article" date="2023" name="Elife">
        <title>Identification of key yeast species and microbe-microbe interactions impacting larval growth of Drosophila in the wild.</title>
        <authorList>
            <person name="Mure A."/>
            <person name="Sugiura Y."/>
            <person name="Maeda R."/>
            <person name="Honda K."/>
            <person name="Sakurai N."/>
            <person name="Takahashi Y."/>
            <person name="Watada M."/>
            <person name="Katoh T."/>
            <person name="Gotoh A."/>
            <person name="Gotoh Y."/>
            <person name="Taniguchi I."/>
            <person name="Nakamura K."/>
            <person name="Hayashi T."/>
            <person name="Katayama T."/>
            <person name="Uemura T."/>
            <person name="Hattori Y."/>
        </authorList>
    </citation>
    <scope>NUCLEOTIDE SEQUENCE [LARGE SCALE GENOMIC DNA]</scope>
    <source>
        <strain evidence="3 4">SC-9</strain>
    </source>
</reference>
<feature type="region of interest" description="Disordered" evidence="1">
    <location>
        <begin position="374"/>
        <end position="394"/>
    </location>
</feature>
<dbReference type="Gene3D" id="1.10.10.60">
    <property type="entry name" value="Homeodomain-like"/>
    <property type="match status" value="1"/>
</dbReference>
<evidence type="ECO:0000313" key="3">
    <source>
        <dbReference type="EMBL" id="GMM33244.1"/>
    </source>
</evidence>
<feature type="region of interest" description="Disordered" evidence="1">
    <location>
        <begin position="138"/>
        <end position="157"/>
    </location>
</feature>
<feature type="compositionally biased region" description="Low complexity" evidence="1">
    <location>
        <begin position="187"/>
        <end position="220"/>
    </location>
</feature>
<dbReference type="AlphaFoldDB" id="A0AAV5QF01"/>
<dbReference type="PROSITE" id="PS50090">
    <property type="entry name" value="MYB_LIKE"/>
    <property type="match status" value="1"/>
</dbReference>
<dbReference type="SUPFAM" id="SSF46689">
    <property type="entry name" value="Homeodomain-like"/>
    <property type="match status" value="1"/>
</dbReference>
<keyword evidence="4" id="KW-1185">Reference proteome</keyword>
<gene>
    <name evidence="3" type="ORF">DASC09_005690</name>
</gene>
<sequence>MNVTATTPSSSSSSSSSSDTLPKEPIAAGPTTASALIKRTFSRTPSSWDPQDDLLLRHLKEQQKLGWKEISSHFSHRTPNACQFRWRRLKSGILKHSTAVNTLPTSSSPITSSKLTSSSPIGGLSAIKATGTRFSALTNGLNDQSKPDLVASGSTGNESYIQPPNYTQWSFTSSPAALTQAGNTFVGHNNLSGSHYNNNNKNNTSGHNSPTGNDTLSNSISSLTSLDSTASIGSSSSLPTPYTSFSLPQQHHHQSLYSHHHQQPWYYNSRESHTEPWTTQEDDLLLSKKGKQLSLIELSILMPYRSEEEISARMKTLEENIKGKEKGIDRDKRSRRSSVFSNSTALPDDRERRNSILSSVSTPISIPIGRESRLNSISSHHPPHHGSIGQGFGMPHTLSRTLSVSSEVSLVSNASSNMSFINSGINHENITGSVISSSVSFARHEPSVASSPIIGAPSHAPLSSAAINETIKDDTKNHNVL</sequence>
<dbReference type="Pfam" id="PF13921">
    <property type="entry name" value="Myb_DNA-bind_6"/>
    <property type="match status" value="1"/>
</dbReference>
<proteinExistence type="predicted"/>
<evidence type="ECO:0000259" key="2">
    <source>
        <dbReference type="PROSITE" id="PS50090"/>
    </source>
</evidence>
<dbReference type="RefSeq" id="XP_064850244.1">
    <property type="nucleotide sequence ID" value="XM_064994172.1"/>
</dbReference>
<evidence type="ECO:0000313" key="4">
    <source>
        <dbReference type="Proteomes" id="UP001360560"/>
    </source>
</evidence>
<evidence type="ECO:0000256" key="1">
    <source>
        <dbReference type="SAM" id="MobiDB-lite"/>
    </source>
</evidence>
<feature type="region of interest" description="Disordered" evidence="1">
    <location>
        <begin position="1"/>
        <end position="31"/>
    </location>
</feature>
<feature type="domain" description="Myb-like" evidence="2">
    <location>
        <begin position="46"/>
        <end position="90"/>
    </location>
</feature>
<protein>
    <submittedName>
        <fullName evidence="3">Dot6 protein</fullName>
    </submittedName>
</protein>